<dbReference type="InterPro" id="IPR016181">
    <property type="entry name" value="Acyl_CoA_acyltransferase"/>
</dbReference>
<keyword evidence="2" id="KW-0808">Transferase</keyword>
<dbReference type="PROSITE" id="PS51186">
    <property type="entry name" value="GNAT"/>
    <property type="match status" value="1"/>
</dbReference>
<reference evidence="2 3" key="1">
    <citation type="submission" date="2018-03" db="EMBL/GenBank/DDBJ databases">
        <title>Genomic Encyclopedia of Archaeal and Bacterial Type Strains, Phase II (KMG-II): from individual species to whole genera.</title>
        <authorList>
            <person name="Goeker M."/>
        </authorList>
    </citation>
    <scope>NUCLEOTIDE SEQUENCE [LARGE SCALE GENOMIC DNA]</scope>
    <source>
        <strain evidence="2 3">DSM 100214</strain>
    </source>
</reference>
<dbReference type="Proteomes" id="UP000247973">
    <property type="component" value="Unassembled WGS sequence"/>
</dbReference>
<name>A0A2V3PUL0_9BACT</name>
<comment type="caution">
    <text evidence="2">The sequence shown here is derived from an EMBL/GenBank/DDBJ whole genome shotgun (WGS) entry which is preliminary data.</text>
</comment>
<dbReference type="InterPro" id="IPR000182">
    <property type="entry name" value="GNAT_dom"/>
</dbReference>
<dbReference type="SUPFAM" id="SSF55729">
    <property type="entry name" value="Acyl-CoA N-acyltransferases (Nat)"/>
    <property type="match status" value="1"/>
</dbReference>
<sequence>MENSPISSQRILLRSIHETDLEAIYSYRSLEEVARYQYWEPFTKEQTADFIDKNKDSDLDKEGEWIGLAVINKQDNKLIGDCAVCVAECKAEIGFNISPDYQHKGFAKEVLNLLCDYYFNISGINEVFGITDSENTASIRLMESIGMVKSSDFEERLICKGVWSIEYKYVITKSDWK</sequence>
<dbReference type="GO" id="GO:0016747">
    <property type="term" value="F:acyltransferase activity, transferring groups other than amino-acyl groups"/>
    <property type="evidence" value="ECO:0007669"/>
    <property type="project" value="InterPro"/>
</dbReference>
<dbReference type="AlphaFoldDB" id="A0A2V3PUL0"/>
<organism evidence="2 3">
    <name type="scientific">Dysgonomonas alginatilytica</name>
    <dbReference type="NCBI Taxonomy" id="1605892"/>
    <lineage>
        <taxon>Bacteria</taxon>
        <taxon>Pseudomonadati</taxon>
        <taxon>Bacteroidota</taxon>
        <taxon>Bacteroidia</taxon>
        <taxon>Bacteroidales</taxon>
        <taxon>Dysgonomonadaceae</taxon>
        <taxon>Dysgonomonas</taxon>
    </lineage>
</organism>
<evidence type="ECO:0000313" key="3">
    <source>
        <dbReference type="Proteomes" id="UP000247973"/>
    </source>
</evidence>
<dbReference type="EMBL" id="QICL01000002">
    <property type="protein sequence ID" value="PXV68076.1"/>
    <property type="molecule type" value="Genomic_DNA"/>
</dbReference>
<dbReference type="OrthoDB" id="9788916at2"/>
<dbReference type="PANTHER" id="PTHR43792:SF1">
    <property type="entry name" value="N-ACETYLTRANSFERASE DOMAIN-CONTAINING PROTEIN"/>
    <property type="match status" value="1"/>
</dbReference>
<proteinExistence type="predicted"/>
<dbReference type="RefSeq" id="WP_110309365.1">
    <property type="nucleotide sequence ID" value="NZ_QICL01000002.1"/>
</dbReference>
<protein>
    <submittedName>
        <fullName evidence="2">RimJ/RimL family protein N-acetyltransferase</fullName>
    </submittedName>
</protein>
<evidence type="ECO:0000313" key="2">
    <source>
        <dbReference type="EMBL" id="PXV68076.1"/>
    </source>
</evidence>
<accession>A0A2V3PUL0</accession>
<feature type="domain" description="N-acetyltransferase" evidence="1">
    <location>
        <begin position="11"/>
        <end position="172"/>
    </location>
</feature>
<keyword evidence="3" id="KW-1185">Reference proteome</keyword>
<evidence type="ECO:0000259" key="1">
    <source>
        <dbReference type="PROSITE" id="PS51186"/>
    </source>
</evidence>
<dbReference type="PANTHER" id="PTHR43792">
    <property type="entry name" value="GNAT FAMILY, PUTATIVE (AFU_ORTHOLOGUE AFUA_3G00765)-RELATED-RELATED"/>
    <property type="match status" value="1"/>
</dbReference>
<dbReference type="Pfam" id="PF13302">
    <property type="entry name" value="Acetyltransf_3"/>
    <property type="match status" value="1"/>
</dbReference>
<dbReference type="Gene3D" id="3.40.630.30">
    <property type="match status" value="1"/>
</dbReference>
<gene>
    <name evidence="2" type="ORF">CLV62_102107</name>
</gene>
<dbReference type="InterPro" id="IPR051531">
    <property type="entry name" value="N-acetyltransferase"/>
</dbReference>